<sequence>MDFKYPVVLGATVTVLKGDVACQLLDIEINHTTSAADIWGPLHKEAFISGAENWGHVWISFTSGVWQKLQAALLGTCKIKND</sequence>
<protein>
    <submittedName>
        <fullName evidence="1">Uncharacterized protein</fullName>
    </submittedName>
</protein>
<gene>
    <name evidence="1" type="ORF">NDU88_002814</name>
</gene>
<proteinExistence type="predicted"/>
<dbReference type="AlphaFoldDB" id="A0AAV7VDN5"/>
<reference evidence="1" key="1">
    <citation type="journal article" date="2022" name="bioRxiv">
        <title>Sequencing and chromosome-scale assembly of the giantPleurodeles waltlgenome.</title>
        <authorList>
            <person name="Brown T."/>
            <person name="Elewa A."/>
            <person name="Iarovenko S."/>
            <person name="Subramanian E."/>
            <person name="Araus A.J."/>
            <person name="Petzold A."/>
            <person name="Susuki M."/>
            <person name="Suzuki K.-i.T."/>
            <person name="Hayashi T."/>
            <person name="Toyoda A."/>
            <person name="Oliveira C."/>
            <person name="Osipova E."/>
            <person name="Leigh N.D."/>
            <person name="Simon A."/>
            <person name="Yun M.H."/>
        </authorList>
    </citation>
    <scope>NUCLEOTIDE SEQUENCE</scope>
    <source>
        <strain evidence="1">20211129_DDA</strain>
        <tissue evidence="1">Liver</tissue>
    </source>
</reference>
<name>A0AAV7VDN5_PLEWA</name>
<accession>A0AAV7VDN5</accession>
<dbReference type="EMBL" id="JANPWB010000003">
    <property type="protein sequence ID" value="KAJ1198976.1"/>
    <property type="molecule type" value="Genomic_DNA"/>
</dbReference>
<dbReference type="Proteomes" id="UP001066276">
    <property type="component" value="Chromosome 2_1"/>
</dbReference>
<comment type="caution">
    <text evidence="1">The sequence shown here is derived from an EMBL/GenBank/DDBJ whole genome shotgun (WGS) entry which is preliminary data.</text>
</comment>
<keyword evidence="2" id="KW-1185">Reference proteome</keyword>
<organism evidence="1 2">
    <name type="scientific">Pleurodeles waltl</name>
    <name type="common">Iberian ribbed newt</name>
    <dbReference type="NCBI Taxonomy" id="8319"/>
    <lineage>
        <taxon>Eukaryota</taxon>
        <taxon>Metazoa</taxon>
        <taxon>Chordata</taxon>
        <taxon>Craniata</taxon>
        <taxon>Vertebrata</taxon>
        <taxon>Euteleostomi</taxon>
        <taxon>Amphibia</taxon>
        <taxon>Batrachia</taxon>
        <taxon>Caudata</taxon>
        <taxon>Salamandroidea</taxon>
        <taxon>Salamandridae</taxon>
        <taxon>Pleurodelinae</taxon>
        <taxon>Pleurodeles</taxon>
    </lineage>
</organism>
<evidence type="ECO:0000313" key="1">
    <source>
        <dbReference type="EMBL" id="KAJ1198976.1"/>
    </source>
</evidence>
<evidence type="ECO:0000313" key="2">
    <source>
        <dbReference type="Proteomes" id="UP001066276"/>
    </source>
</evidence>